<dbReference type="NCBIfam" id="NF041244">
    <property type="entry name" value="IglI_fam"/>
    <property type="match status" value="1"/>
</dbReference>
<dbReference type="AlphaFoldDB" id="A0A6N7PQU0"/>
<feature type="compositionally biased region" description="Acidic residues" evidence="1">
    <location>
        <begin position="203"/>
        <end position="217"/>
    </location>
</feature>
<feature type="compositionally biased region" description="Pro residues" evidence="1">
    <location>
        <begin position="179"/>
        <end position="196"/>
    </location>
</feature>
<dbReference type="OrthoDB" id="5497953at2"/>
<evidence type="ECO:0000313" key="3">
    <source>
        <dbReference type="Proteomes" id="UP000440224"/>
    </source>
</evidence>
<feature type="region of interest" description="Disordered" evidence="1">
    <location>
        <begin position="176"/>
        <end position="230"/>
    </location>
</feature>
<protein>
    <recommendedName>
        <fullName evidence="4">ImpA N-terminal domain-containing protein</fullName>
    </recommendedName>
</protein>
<name>A0A6N7PQU0_9BACT</name>
<dbReference type="RefSeq" id="WP_153819451.1">
    <property type="nucleotide sequence ID" value="NZ_WJIE01000003.1"/>
</dbReference>
<sequence>MLDPNLVSRALAGPGMDATSAAVDDTLRLAQGGELRAAAERAALLIEDGATDARLVAAFLLGVFAERGPSALPEILAITRLSLAEGFRALRPEQRKARVADSAFTLLFRGIRASIDFHEAKRDATWKTWAATIPRDLPARTAAEAEAALGALTAAIESSLCVRELAALRARTESVFQRMPPPPPAPPPAPAEPLPEAPSLAPIEEEAAAPPEAEEPLAPESLYDSEKPVPSAPPVRTIEVSAALEQFIRKLEAFELLVQRGEMGKAAIVAQDVRRVVERFDPRLYLPALLAPHFRLLSSHIGDIAPHWEAEGGPAWQALEQLYQVDLDAFVGT</sequence>
<evidence type="ECO:0008006" key="4">
    <source>
        <dbReference type="Google" id="ProtNLM"/>
    </source>
</evidence>
<dbReference type="Proteomes" id="UP000440224">
    <property type="component" value="Unassembled WGS sequence"/>
</dbReference>
<proteinExistence type="predicted"/>
<gene>
    <name evidence="2" type="ORF">GF068_11685</name>
</gene>
<reference evidence="2 3" key="1">
    <citation type="submission" date="2019-10" db="EMBL/GenBank/DDBJ databases">
        <title>A soil myxobacterium in the family Polyangiaceae.</title>
        <authorList>
            <person name="Li Y."/>
            <person name="Wang J."/>
        </authorList>
    </citation>
    <scope>NUCLEOTIDE SEQUENCE [LARGE SCALE GENOMIC DNA]</scope>
    <source>
        <strain evidence="2 3">DSM 14734</strain>
    </source>
</reference>
<accession>A0A6N7PQU0</accession>
<comment type="caution">
    <text evidence="2">The sequence shown here is derived from an EMBL/GenBank/DDBJ whole genome shotgun (WGS) entry which is preliminary data.</text>
</comment>
<dbReference type="EMBL" id="WJIE01000003">
    <property type="protein sequence ID" value="MRG92585.1"/>
    <property type="molecule type" value="Genomic_DNA"/>
</dbReference>
<evidence type="ECO:0000313" key="2">
    <source>
        <dbReference type="EMBL" id="MRG92585.1"/>
    </source>
</evidence>
<organism evidence="2 3">
    <name type="scientific">Polyangium spumosum</name>
    <dbReference type="NCBI Taxonomy" id="889282"/>
    <lineage>
        <taxon>Bacteria</taxon>
        <taxon>Pseudomonadati</taxon>
        <taxon>Myxococcota</taxon>
        <taxon>Polyangia</taxon>
        <taxon>Polyangiales</taxon>
        <taxon>Polyangiaceae</taxon>
        <taxon>Polyangium</taxon>
    </lineage>
</organism>
<evidence type="ECO:0000256" key="1">
    <source>
        <dbReference type="SAM" id="MobiDB-lite"/>
    </source>
</evidence>
<keyword evidence="3" id="KW-1185">Reference proteome</keyword>